<dbReference type="Pfam" id="PF07282">
    <property type="entry name" value="Cas12f1-like_TNB"/>
    <property type="match status" value="1"/>
</dbReference>
<evidence type="ECO:0000256" key="4">
    <source>
        <dbReference type="ARBA" id="ARBA00023172"/>
    </source>
</evidence>
<feature type="region of interest" description="Disordered" evidence="5">
    <location>
        <begin position="42"/>
        <end position="62"/>
    </location>
</feature>
<evidence type="ECO:0000259" key="6">
    <source>
        <dbReference type="Pfam" id="PF01385"/>
    </source>
</evidence>
<evidence type="ECO:0000313" key="9">
    <source>
        <dbReference type="Proteomes" id="UP001108029"/>
    </source>
</evidence>
<feature type="domain" description="Cas12f1-like TNB" evidence="7">
    <location>
        <begin position="136"/>
        <end position="199"/>
    </location>
</feature>
<accession>A0A9Q3VLM8</accession>
<dbReference type="InterPro" id="IPR001959">
    <property type="entry name" value="Transposase"/>
</dbReference>
<keyword evidence="2" id="KW-0815">Transposition</keyword>
<dbReference type="Proteomes" id="UP001108029">
    <property type="component" value="Unassembled WGS sequence"/>
</dbReference>
<evidence type="ECO:0000259" key="7">
    <source>
        <dbReference type="Pfam" id="PF07282"/>
    </source>
</evidence>
<evidence type="ECO:0000256" key="3">
    <source>
        <dbReference type="ARBA" id="ARBA00023125"/>
    </source>
</evidence>
<dbReference type="GO" id="GO:0003677">
    <property type="term" value="F:DNA binding"/>
    <property type="evidence" value="ECO:0007669"/>
    <property type="project" value="UniProtKB-KW"/>
</dbReference>
<keyword evidence="4" id="KW-0233">DNA recombination</keyword>
<feature type="region of interest" description="Disordered" evidence="5">
    <location>
        <begin position="199"/>
        <end position="240"/>
    </location>
</feature>
<feature type="compositionally biased region" description="Basic residues" evidence="5">
    <location>
        <begin position="42"/>
        <end position="58"/>
    </location>
</feature>
<evidence type="ECO:0000313" key="8">
    <source>
        <dbReference type="EMBL" id="MCD9874297.1"/>
    </source>
</evidence>
<dbReference type="RefSeq" id="WP_232648344.1">
    <property type="nucleotide sequence ID" value="NZ_JAJSBI010000004.1"/>
</dbReference>
<evidence type="ECO:0000256" key="5">
    <source>
        <dbReference type="SAM" id="MobiDB-lite"/>
    </source>
</evidence>
<dbReference type="InterPro" id="IPR010095">
    <property type="entry name" value="Cas12f1-like_TNB"/>
</dbReference>
<feature type="domain" description="Probable transposase IS891/IS1136/IS1341" evidence="6">
    <location>
        <begin position="8"/>
        <end position="109"/>
    </location>
</feature>
<dbReference type="NCBIfam" id="NF040570">
    <property type="entry name" value="guided_TnpB"/>
    <property type="match status" value="1"/>
</dbReference>
<reference evidence="8" key="1">
    <citation type="submission" date="2021-12" db="EMBL/GenBank/DDBJ databases">
        <authorList>
            <person name="Lee J.-H."/>
            <person name="Kim S.-B."/>
        </authorList>
    </citation>
    <scope>NUCLEOTIDE SEQUENCE</scope>
    <source>
        <strain evidence="8">NR30</strain>
    </source>
</reference>
<evidence type="ECO:0000256" key="1">
    <source>
        <dbReference type="ARBA" id="ARBA00008761"/>
    </source>
</evidence>
<protein>
    <submittedName>
        <fullName evidence="8">Transposase</fullName>
    </submittedName>
</protein>
<sequence>MPVDAPGTGAVVGIDRGVKITAALSDGRKLNCPQLTTKERARIRKHQRRAARAPKGSKAKTAEYAKAARLKAREADRPKDWCEKTGTMLARTCGLIRFEKLNIKNMTRSAKGTVDQPGTRVRQKAGLNRAILAQGWGLLRQRTEDKAPGRVEDVPASFTSLRCSACGWIEKNSRKSQAEFVCVSCGFTCNADTNAATNVAAGQGGIPRPRRSAGAGGTTAATNRSSVREPQPTRVGIPLY</sequence>
<comment type="caution">
    <text evidence="8">The sequence shown here is derived from an EMBL/GenBank/DDBJ whole genome shotgun (WGS) entry which is preliminary data.</text>
</comment>
<dbReference type="GO" id="GO:0032196">
    <property type="term" value="P:transposition"/>
    <property type="evidence" value="ECO:0007669"/>
    <property type="project" value="UniProtKB-KW"/>
</dbReference>
<proteinExistence type="inferred from homology"/>
<dbReference type="AlphaFoldDB" id="A0A9Q3VLM8"/>
<keyword evidence="3" id="KW-0238">DNA-binding</keyword>
<gene>
    <name evidence="8" type="ORF">LJ657_11520</name>
</gene>
<evidence type="ECO:0000256" key="2">
    <source>
        <dbReference type="ARBA" id="ARBA00022578"/>
    </source>
</evidence>
<keyword evidence="9" id="KW-1185">Reference proteome</keyword>
<organism evidence="8 9">
    <name type="scientific">Streptomyces guryensis</name>
    <dbReference type="NCBI Taxonomy" id="2886947"/>
    <lineage>
        <taxon>Bacteria</taxon>
        <taxon>Bacillati</taxon>
        <taxon>Actinomycetota</taxon>
        <taxon>Actinomycetes</taxon>
        <taxon>Kitasatosporales</taxon>
        <taxon>Streptomycetaceae</taxon>
        <taxon>Streptomyces</taxon>
    </lineage>
</organism>
<comment type="similarity">
    <text evidence="1">In the C-terminal section; belongs to the transposase 35 family.</text>
</comment>
<dbReference type="Pfam" id="PF01385">
    <property type="entry name" value="OrfB_IS605"/>
    <property type="match status" value="1"/>
</dbReference>
<dbReference type="EMBL" id="JAJSBI010000004">
    <property type="protein sequence ID" value="MCD9874297.1"/>
    <property type="molecule type" value="Genomic_DNA"/>
</dbReference>
<dbReference type="GO" id="GO:0006310">
    <property type="term" value="P:DNA recombination"/>
    <property type="evidence" value="ECO:0007669"/>
    <property type="project" value="UniProtKB-KW"/>
</dbReference>
<name>A0A9Q3VLM8_9ACTN</name>